<evidence type="ECO:0000259" key="1">
    <source>
        <dbReference type="Pfam" id="PF00535"/>
    </source>
</evidence>
<keyword evidence="2" id="KW-0808">Transferase</keyword>
<name>A0A7Z2GJ30_9BURK</name>
<accession>A0A7Z2GJ30</accession>
<dbReference type="KEGG" id="pacs:FAZ98_13385"/>
<keyword evidence="3" id="KW-1185">Reference proteome</keyword>
<dbReference type="EMBL" id="CP046913">
    <property type="protein sequence ID" value="QGZ62638.1"/>
    <property type="molecule type" value="Genomic_DNA"/>
</dbReference>
<dbReference type="InterPro" id="IPR050834">
    <property type="entry name" value="Glycosyltransf_2"/>
</dbReference>
<organism evidence="2 3">
    <name type="scientific">Paraburkholderia acidisoli</name>
    <dbReference type="NCBI Taxonomy" id="2571748"/>
    <lineage>
        <taxon>Bacteria</taxon>
        <taxon>Pseudomonadati</taxon>
        <taxon>Pseudomonadota</taxon>
        <taxon>Betaproteobacteria</taxon>
        <taxon>Burkholderiales</taxon>
        <taxon>Burkholderiaceae</taxon>
        <taxon>Paraburkholderia</taxon>
    </lineage>
</organism>
<dbReference type="AlphaFoldDB" id="A0A7Z2GJ30"/>
<proteinExistence type="predicted"/>
<evidence type="ECO:0000313" key="3">
    <source>
        <dbReference type="Proteomes" id="UP000433577"/>
    </source>
</evidence>
<dbReference type="GO" id="GO:0016740">
    <property type="term" value="F:transferase activity"/>
    <property type="evidence" value="ECO:0007669"/>
    <property type="project" value="UniProtKB-KW"/>
</dbReference>
<evidence type="ECO:0000313" key="2">
    <source>
        <dbReference type="EMBL" id="QGZ62638.1"/>
    </source>
</evidence>
<protein>
    <submittedName>
        <fullName evidence="2">Glycosyltransferase</fullName>
    </submittedName>
</protein>
<dbReference type="SUPFAM" id="SSF53448">
    <property type="entry name" value="Nucleotide-diphospho-sugar transferases"/>
    <property type="match status" value="1"/>
</dbReference>
<dbReference type="PANTHER" id="PTHR43685:SF2">
    <property type="entry name" value="GLYCOSYLTRANSFERASE 2-LIKE DOMAIN-CONTAINING PROTEIN"/>
    <property type="match status" value="1"/>
</dbReference>
<dbReference type="InterPro" id="IPR029044">
    <property type="entry name" value="Nucleotide-diphossugar_trans"/>
</dbReference>
<dbReference type="Pfam" id="PF00535">
    <property type="entry name" value="Glycos_transf_2"/>
    <property type="match status" value="1"/>
</dbReference>
<reference evidence="2 3" key="1">
    <citation type="submission" date="2019-12" db="EMBL/GenBank/DDBJ databases">
        <title>Paraburkholderia acidiphila 7Q-K02 sp. nov and Paraburkholderia acidisoli DHF22 sp. nov., two strains isolated from forest soil.</title>
        <authorList>
            <person name="Gao Z."/>
            <person name="Qiu L."/>
        </authorList>
    </citation>
    <scope>NUCLEOTIDE SEQUENCE [LARGE SCALE GENOMIC DNA]</scope>
    <source>
        <strain evidence="2 3">DHF22</strain>
    </source>
</reference>
<dbReference type="PANTHER" id="PTHR43685">
    <property type="entry name" value="GLYCOSYLTRANSFERASE"/>
    <property type="match status" value="1"/>
</dbReference>
<dbReference type="CDD" id="cd00761">
    <property type="entry name" value="Glyco_tranf_GTA_type"/>
    <property type="match status" value="1"/>
</dbReference>
<dbReference type="RefSeq" id="WP_158951643.1">
    <property type="nucleotide sequence ID" value="NZ_CP046913.1"/>
</dbReference>
<feature type="domain" description="Glycosyltransferase 2-like" evidence="1">
    <location>
        <begin position="5"/>
        <end position="114"/>
    </location>
</feature>
<sequence length="256" mass="27856">MQPITIIVPCHNGAATLARALDSCIAQQPARQILVVDDGSTDATASFARAHAMREPRVKLAQMPGQGGLARARNWGALAAETPFLAFLDATDEYLPGALAAAVAYLQQFPHEAAVRLDVDFVDFPKVIATHGRFAEFGATLSNTVASSLVMRRSAYLALGGFPVGEFFRRHGGDDGALSWALSQIFGQRRLDNAKRVRHHYRAGAPAERFFRAQMRLDTPDPEHAAEVVRHSRAYLDAARERIHELRALGVSTSAS</sequence>
<dbReference type="Gene3D" id="3.90.550.10">
    <property type="entry name" value="Spore Coat Polysaccharide Biosynthesis Protein SpsA, Chain A"/>
    <property type="match status" value="1"/>
</dbReference>
<dbReference type="Proteomes" id="UP000433577">
    <property type="component" value="Chromosome 1"/>
</dbReference>
<gene>
    <name evidence="2" type="ORF">FAZ98_13385</name>
</gene>
<dbReference type="OrthoDB" id="9802649at2"/>
<dbReference type="InterPro" id="IPR001173">
    <property type="entry name" value="Glyco_trans_2-like"/>
</dbReference>